<dbReference type="SUPFAM" id="SSF52151">
    <property type="entry name" value="FabD/lysophospholipase-like"/>
    <property type="match status" value="1"/>
</dbReference>
<dbReference type="SUPFAM" id="SSF53901">
    <property type="entry name" value="Thiolase-like"/>
    <property type="match status" value="1"/>
</dbReference>
<evidence type="ECO:0000256" key="4">
    <source>
        <dbReference type="ARBA" id="ARBA00023268"/>
    </source>
</evidence>
<reference evidence="9" key="1">
    <citation type="submission" date="2016-10" db="EMBL/GenBank/DDBJ databases">
        <title>CRISPR-Cas defence system in Roseofilum reptotaenium: evidence of a bacteriophage-cyanobacterium arms race in the coral black band disease.</title>
        <authorList>
            <person name="Buerger P."/>
            <person name="Wood-Charlson E.M."/>
            <person name="Weynberg K.D."/>
            <person name="Willis B."/>
            <person name="Van Oppen M.J."/>
        </authorList>
    </citation>
    <scope>NUCLEOTIDE SEQUENCE [LARGE SCALE GENOMIC DNA]</scope>
    <source>
        <strain evidence="9">AO1-A</strain>
    </source>
</reference>
<dbReference type="Pfam" id="PF22621">
    <property type="entry name" value="CurL-like_PKS_C"/>
    <property type="match status" value="1"/>
</dbReference>
<dbReference type="InterPro" id="IPR009081">
    <property type="entry name" value="PP-bd_ACP"/>
</dbReference>
<dbReference type="Gene3D" id="1.10.1200.10">
    <property type="entry name" value="ACP-like"/>
    <property type="match status" value="1"/>
</dbReference>
<dbReference type="InterPro" id="IPR049552">
    <property type="entry name" value="PKS_DH_N"/>
</dbReference>
<dbReference type="Gene3D" id="3.40.366.10">
    <property type="entry name" value="Malonyl-Coenzyme A Acyl Carrier Protein, domain 2"/>
    <property type="match status" value="1"/>
</dbReference>
<evidence type="ECO:0000259" key="6">
    <source>
        <dbReference type="PROSITE" id="PS50075"/>
    </source>
</evidence>
<dbReference type="InterPro" id="IPR016039">
    <property type="entry name" value="Thiolase-like"/>
</dbReference>
<evidence type="ECO:0000256" key="2">
    <source>
        <dbReference type="ARBA" id="ARBA00022553"/>
    </source>
</evidence>
<dbReference type="SMART" id="SM00827">
    <property type="entry name" value="PKS_AT"/>
    <property type="match status" value="1"/>
</dbReference>
<dbReference type="SMART" id="SM00825">
    <property type="entry name" value="PKS_KS"/>
    <property type="match status" value="1"/>
</dbReference>
<dbReference type="GO" id="GO:0004312">
    <property type="term" value="F:fatty acid synthase activity"/>
    <property type="evidence" value="ECO:0007669"/>
    <property type="project" value="TreeGrafter"/>
</dbReference>
<feature type="active site" description="Proton donor; for dehydratase activity" evidence="5">
    <location>
        <position position="1136"/>
    </location>
</feature>
<feature type="domain" description="Ketosynthase family 3 (KS3)" evidence="7">
    <location>
        <begin position="36"/>
        <end position="461"/>
    </location>
</feature>
<evidence type="ECO:0000256" key="5">
    <source>
        <dbReference type="PROSITE-ProRule" id="PRU01363"/>
    </source>
</evidence>
<dbReference type="InterPro" id="IPR006162">
    <property type="entry name" value="Ppantetheine_attach_site"/>
</dbReference>
<dbReference type="InterPro" id="IPR050091">
    <property type="entry name" value="PKS_NRPS_Biosynth_Enz"/>
</dbReference>
<feature type="domain" description="PKS/mFAS DH" evidence="8">
    <location>
        <begin position="935"/>
        <end position="1221"/>
    </location>
</feature>
<keyword evidence="1" id="KW-0596">Phosphopantetheine</keyword>
<dbReference type="PANTHER" id="PTHR43775">
    <property type="entry name" value="FATTY ACID SYNTHASE"/>
    <property type="match status" value="1"/>
</dbReference>
<dbReference type="InterPro" id="IPR020806">
    <property type="entry name" value="PKS_PP-bd"/>
</dbReference>
<dbReference type="SUPFAM" id="SSF51735">
    <property type="entry name" value="NAD(P)-binding Rossmann-fold domains"/>
    <property type="match status" value="2"/>
</dbReference>
<evidence type="ECO:0000313" key="10">
    <source>
        <dbReference type="Proteomes" id="UP000183940"/>
    </source>
</evidence>
<dbReference type="SMART" id="SM00822">
    <property type="entry name" value="PKS_KR"/>
    <property type="match status" value="1"/>
</dbReference>
<evidence type="ECO:0000256" key="1">
    <source>
        <dbReference type="ARBA" id="ARBA00022450"/>
    </source>
</evidence>
<dbReference type="FunFam" id="3.40.47.10:FF:000019">
    <property type="entry name" value="Polyketide synthase type I"/>
    <property type="match status" value="1"/>
</dbReference>
<gene>
    <name evidence="9" type="ORF">BI308_07395</name>
</gene>
<dbReference type="EMBL" id="MLAW01000009">
    <property type="protein sequence ID" value="OJJ26218.1"/>
    <property type="molecule type" value="Genomic_DNA"/>
</dbReference>
<dbReference type="SUPFAM" id="SSF47336">
    <property type="entry name" value="ACP-like"/>
    <property type="match status" value="1"/>
</dbReference>
<dbReference type="Pfam" id="PF08659">
    <property type="entry name" value="KR"/>
    <property type="match status" value="1"/>
</dbReference>
<dbReference type="InterPro" id="IPR036736">
    <property type="entry name" value="ACP-like_sf"/>
</dbReference>
<dbReference type="Gene3D" id="3.40.47.10">
    <property type="match status" value="1"/>
</dbReference>
<evidence type="ECO:0000259" key="8">
    <source>
        <dbReference type="PROSITE" id="PS52019"/>
    </source>
</evidence>
<dbReference type="CDD" id="cd02440">
    <property type="entry name" value="AdoMet_MTases"/>
    <property type="match status" value="1"/>
</dbReference>
<dbReference type="InterPro" id="IPR013968">
    <property type="entry name" value="PKS_KR"/>
</dbReference>
<keyword evidence="4" id="KW-0511">Multifunctional enzyme</keyword>
<accession>A0A1L9QU73</accession>
<dbReference type="Pfam" id="PF00698">
    <property type="entry name" value="Acyl_transf_1"/>
    <property type="match status" value="1"/>
</dbReference>
<sequence length="2264" mass="249902">MNKISQTTEQKFSSKQVLKALQEMRSRLDAVNKAQTEPIAIVGMACRFPGGANDPSTYLNVLHNGIDAITPVPPERWDVNTYYDSDPEVSGKAYTKEGGFIEQVDQFDPLFFGIAPKEAIILDPQYRLLLEVTWEALENAGQTWENLKDSQTSVFMGISTDDYSAVSLMNQNQIGNNISVGNNRSVGVGRISHLLGLQGANIQVDTACSSSLVATHLACQNLRSGESNLALVGGVNLILSPISTIGRCQLKALSPDGRCKTFDAAANGYGQGEGCGVLVLKRLSDAISDGDSILALIRGSAVNHDGPSSGMTVPNKMAQKKVIQQALANAKLEPHQISYLEAHGTGTSLGDPIEIEALAEVYCKNRPADRPLIVGSVKTNIGHLEAAAGVSSLMKVILALQHQEIPPHLHFQKPNPYVDWDRLPIKIPTSLMPWSCEGKPRLAGVSSFGMGGTNAHVIIEEAPSQVKTQNVIERPIHLLTLSAKTEKALDDLVNSYQSYLETNPDVVLADVCYTASTGRAHFNYRLGVIASELTELRVKLLGWKTQKQLVGVFSGQPNSEEPKIAFLFTGQGSQYVNMGRQLYEQAPTFRQALEECDRILQPYLEVPLLDIIYPKETKPSSSDLLDQTAYTQPTLFAIEYALCKLWESWGVQPDVVMGHSVGEYVAATVAGAFSLEDGLKLIAMRGKLMQQLPSGGQMVSVMASESQVTEAIQADNSQVTIAAVNGPESTVISGESAAIAKICSVFEGVGIKTKQLQVSHAFHSPLMEPMLTEFEAVAKEISYNPPKIPLISNVTGTEVGTEITTAQYWVAHVRQPVRFAQSMKTLEEQGYEAFLEIGPKPILLGMGRQCVTEDVGEWLPSLRPGVDEWQQMLSSLGQLYVKGVKIDWSGFDSDYSRQKVALPTYPFQRERCWIETNHNVNFWSKQQLSTDQNFHPLLGQKLNCASEQHIFSSQIGENSPNYLSHHRIFNQAVFPATGYLEIARAAGSYQLKKSHIIIEDLTISKGWILPAGELINAQTILTPLENKSYQFQIFSQQKNQEEQNWILHATGKIRTAQTDITPTQVDLEKYKAECSQPIEVKQHYQQSRQFGLDYGSSFQGICELWSGKNKALAQIKLPEELIAETIDYHFHPALLDAALQLIGHIWPEVDSDKTYLTVGLEQFKVYSRPGLSLWAYASAIATGVEGQENVTTQVTLLSPEGAIIATVKGLQIKVASKQTLLGTEGESITNCLYEVEWRTKGLLGRLLPPDFLLAPVEVSEKSTPSLQELVTQIDNTSTSEIQRKVDALSVDYIVQALLSMGWSYKPTESFELEAAVQRLGIVPSQRQLFGRLLQILAEVGILQPNQQQWEVQQTLERVDPTQKSQSFLNQYPEEVAGLTLLDRCASQLAVVLRGAIDPVELVFPKGDLTTATQFYQDSQVTKVMNVIVQKTITQAIEKLPPSRGIRLLEIGAGTGGTTRYILPHLNPNQTEYIFTDIGALFTTKAQEQFKDYRFISYQTLDIEVDPTSQGFTPHQYDVIIAANVLHATTNMKQTLSHVRQLLAPGGMLVLYETTTRSRFSDLIFGLLEGWWKFTDYDLRSDYPLLSRQQWKKVLSETGFTQVVTLPEVENMAEVFAQQGVIVAQAAPITLESTSLTPKGWLILADQKGIAQQVASQLHEAGEVCTLVFAGENYQQLAPEEFIINPHNPEEFEQLIEAVATQSPSLSGVVQCWTTEAGVDKNLSAEELENLSKLGCGTTLSLVQALVKVKLSRSPRLWLVTNGSQPVPLNNPVIPGVAQSSLWGMGKVIRLEYPDLKCVCIDLDPQQTIETQAEALFQEIWSEDREDQVAWRAGERYVPRLVASRRQQADATTQKPLCFHEDATYLITEGMGDLGLLVARWMVDKGAKHLVLFGCGSLDDTNRQKITELERAGVSVVLEQADVSDLESMSRVLHKIEQSNRPLTGVIHSAELLSDEVLQHQSGSSFEQVMASQVKGAWHLHQLTQNQQLDFFILFSSVASLLGSPGQGNHAVASGFLDGLAHYRHAMGLPGLSIHWGSFSQVEEVAEPGLEVNLQKQGMGVISPTQVLESLELLMSGSEIEVGVLPIQWSAWQARVAQWPFLADWQATNPTTSEISQSEFLLKLKATAPNERRSLLVAHVRRQFALVLGINHPESISLETGFFDLGMDSLTSVELRNKLQTSLECSLPSSLAFDYPNLQALTDRLEETIILSLDEEKSPSETPLDKDCLEIESPENMLTEIHQLSEEEIDMAVDEAIGELDQLLQ</sequence>
<evidence type="ECO:0000256" key="3">
    <source>
        <dbReference type="ARBA" id="ARBA00022679"/>
    </source>
</evidence>
<dbReference type="InterPro" id="IPR001227">
    <property type="entry name" value="Ac_transferase_dom_sf"/>
</dbReference>
<dbReference type="Gene3D" id="3.10.129.110">
    <property type="entry name" value="Polyketide synthase dehydratase"/>
    <property type="match status" value="1"/>
</dbReference>
<feature type="active site" description="Proton acceptor; for dehydratase activity" evidence="5">
    <location>
        <position position="966"/>
    </location>
</feature>
<dbReference type="InterPro" id="IPR020807">
    <property type="entry name" value="PKS_DH"/>
</dbReference>
<dbReference type="Proteomes" id="UP000183940">
    <property type="component" value="Unassembled WGS sequence"/>
</dbReference>
<name>A0A1L9QU73_9CYAN</name>
<dbReference type="GO" id="GO:0005886">
    <property type="term" value="C:plasma membrane"/>
    <property type="evidence" value="ECO:0007669"/>
    <property type="project" value="TreeGrafter"/>
</dbReference>
<dbReference type="STRING" id="1925591.BI308_07395"/>
<dbReference type="GO" id="GO:0006633">
    <property type="term" value="P:fatty acid biosynthetic process"/>
    <property type="evidence" value="ECO:0007669"/>
    <property type="project" value="TreeGrafter"/>
</dbReference>
<evidence type="ECO:0000259" key="7">
    <source>
        <dbReference type="PROSITE" id="PS52004"/>
    </source>
</evidence>
<dbReference type="SMART" id="SM00826">
    <property type="entry name" value="PKS_DH"/>
    <property type="match status" value="1"/>
</dbReference>
<protein>
    <submittedName>
        <fullName evidence="9">Uncharacterized protein</fullName>
    </submittedName>
</protein>
<organism evidence="9 10">
    <name type="scientific">Roseofilum reptotaenium AO1-A</name>
    <dbReference type="NCBI Taxonomy" id="1925591"/>
    <lineage>
        <taxon>Bacteria</taxon>
        <taxon>Bacillati</taxon>
        <taxon>Cyanobacteriota</taxon>
        <taxon>Cyanophyceae</taxon>
        <taxon>Desertifilales</taxon>
        <taxon>Desertifilaceae</taxon>
        <taxon>Roseofilum</taxon>
    </lineage>
</organism>
<dbReference type="GO" id="GO:0071770">
    <property type="term" value="P:DIM/DIP cell wall layer assembly"/>
    <property type="evidence" value="ECO:0007669"/>
    <property type="project" value="TreeGrafter"/>
</dbReference>
<dbReference type="Gene3D" id="3.30.70.3290">
    <property type="match status" value="1"/>
</dbReference>
<dbReference type="SUPFAM" id="SSF55048">
    <property type="entry name" value="Probable ACP-binding domain of malonyl-CoA ACP transacylase"/>
    <property type="match status" value="1"/>
</dbReference>
<dbReference type="InterPro" id="IPR036291">
    <property type="entry name" value="NAD(P)-bd_dom_sf"/>
</dbReference>
<dbReference type="InterPro" id="IPR016036">
    <property type="entry name" value="Malonyl_transacylase_ACP-bd"/>
</dbReference>
<dbReference type="Pfam" id="PF21089">
    <property type="entry name" value="PKS_DH_N"/>
    <property type="match status" value="1"/>
</dbReference>
<dbReference type="SUPFAM" id="SSF53335">
    <property type="entry name" value="S-adenosyl-L-methionine-dependent methyltransferases"/>
    <property type="match status" value="1"/>
</dbReference>
<dbReference type="Pfam" id="PF00550">
    <property type="entry name" value="PP-binding"/>
    <property type="match status" value="1"/>
</dbReference>
<dbReference type="InterPro" id="IPR029063">
    <property type="entry name" value="SAM-dependent_MTases_sf"/>
</dbReference>
<dbReference type="GO" id="GO:0005737">
    <property type="term" value="C:cytoplasm"/>
    <property type="evidence" value="ECO:0007669"/>
    <property type="project" value="TreeGrafter"/>
</dbReference>
<dbReference type="Pfam" id="PF02801">
    <property type="entry name" value="Ketoacyl-synt_C"/>
    <property type="match status" value="1"/>
</dbReference>
<dbReference type="GO" id="GO:0031177">
    <property type="term" value="F:phosphopantetheine binding"/>
    <property type="evidence" value="ECO:0007669"/>
    <property type="project" value="InterPro"/>
</dbReference>
<dbReference type="InterPro" id="IPR049490">
    <property type="entry name" value="C883_1060-like_KR_N"/>
</dbReference>
<dbReference type="Pfam" id="PF21394">
    <property type="entry name" value="Beta-ketacyl_N"/>
    <property type="match status" value="1"/>
</dbReference>
<dbReference type="Gene3D" id="3.40.50.720">
    <property type="entry name" value="NAD(P)-binding Rossmann-like Domain"/>
    <property type="match status" value="1"/>
</dbReference>
<dbReference type="SMART" id="SM01294">
    <property type="entry name" value="PKS_PP_betabranch"/>
    <property type="match status" value="1"/>
</dbReference>
<evidence type="ECO:0000313" key="9">
    <source>
        <dbReference type="EMBL" id="OJJ26218.1"/>
    </source>
</evidence>
<dbReference type="CDD" id="cd00833">
    <property type="entry name" value="PKS"/>
    <property type="match status" value="1"/>
</dbReference>
<dbReference type="InterPro" id="IPR013217">
    <property type="entry name" value="Methyltransf_12"/>
</dbReference>
<dbReference type="InterPro" id="IPR049551">
    <property type="entry name" value="PKS_DH_C"/>
</dbReference>
<dbReference type="InterPro" id="IPR042104">
    <property type="entry name" value="PKS_dehydratase_sf"/>
</dbReference>
<dbReference type="FunFam" id="1.10.1200.10:FF:000007">
    <property type="entry name" value="Probable polyketide synthase pks17"/>
    <property type="match status" value="1"/>
</dbReference>
<keyword evidence="3" id="KW-0808">Transferase</keyword>
<dbReference type="PROSITE" id="PS50075">
    <property type="entry name" value="CARRIER"/>
    <property type="match status" value="1"/>
</dbReference>
<keyword evidence="10" id="KW-1185">Reference proteome</keyword>
<dbReference type="PANTHER" id="PTHR43775:SF37">
    <property type="entry name" value="SI:DKEY-61P9.11"/>
    <property type="match status" value="1"/>
</dbReference>
<dbReference type="InterPro" id="IPR014043">
    <property type="entry name" value="Acyl_transferase_dom"/>
</dbReference>
<feature type="region of interest" description="C-terminal hotdog fold" evidence="5">
    <location>
        <begin position="1075"/>
        <end position="1221"/>
    </location>
</feature>
<dbReference type="PROSITE" id="PS52019">
    <property type="entry name" value="PKS_MFAS_DH"/>
    <property type="match status" value="1"/>
</dbReference>
<dbReference type="Pfam" id="PF08242">
    <property type="entry name" value="Methyltransf_12"/>
    <property type="match status" value="1"/>
</dbReference>
<dbReference type="InterPro" id="IPR057326">
    <property type="entry name" value="KR_dom"/>
</dbReference>
<dbReference type="PROSITE" id="PS00012">
    <property type="entry name" value="PHOSPHOPANTETHEINE"/>
    <property type="match status" value="1"/>
</dbReference>
<dbReference type="InterPro" id="IPR014030">
    <property type="entry name" value="Ketoacyl_synth_N"/>
</dbReference>
<dbReference type="FunFam" id="3.40.366.10:FF:000002">
    <property type="entry name" value="Probable polyketide synthase 2"/>
    <property type="match status" value="1"/>
</dbReference>
<dbReference type="Pfam" id="PF14765">
    <property type="entry name" value="PS-DH"/>
    <property type="match status" value="1"/>
</dbReference>
<dbReference type="InterPro" id="IPR016035">
    <property type="entry name" value="Acyl_Trfase/lysoPLipase"/>
</dbReference>
<dbReference type="PROSITE" id="PS52004">
    <property type="entry name" value="KS3_2"/>
    <property type="match status" value="1"/>
</dbReference>
<proteinExistence type="predicted"/>
<feature type="domain" description="Carrier" evidence="6">
    <location>
        <begin position="2133"/>
        <end position="2208"/>
    </location>
</feature>
<dbReference type="InterPro" id="IPR014031">
    <property type="entry name" value="Ketoacyl_synth_C"/>
</dbReference>
<comment type="caution">
    <text evidence="9">The sequence shown here is derived from an EMBL/GenBank/DDBJ whole genome shotgun (WGS) entry which is preliminary data.</text>
</comment>
<dbReference type="SMART" id="SM00823">
    <property type="entry name" value="PKS_PP"/>
    <property type="match status" value="1"/>
</dbReference>
<dbReference type="InterPro" id="IPR020841">
    <property type="entry name" value="PKS_Beta-ketoAc_synthase_dom"/>
</dbReference>
<dbReference type="InterPro" id="IPR049900">
    <property type="entry name" value="PKS_mFAS_DH"/>
</dbReference>
<dbReference type="CDD" id="cd08955">
    <property type="entry name" value="KR_2_FAS_SDR_x"/>
    <property type="match status" value="1"/>
</dbReference>
<dbReference type="Gene3D" id="3.40.50.150">
    <property type="entry name" value="Vaccinia Virus protein VP39"/>
    <property type="match status" value="1"/>
</dbReference>
<keyword evidence="2" id="KW-0597">Phosphoprotein</keyword>
<feature type="region of interest" description="N-terminal hotdog fold" evidence="5">
    <location>
        <begin position="935"/>
        <end position="1060"/>
    </location>
</feature>
<dbReference type="Pfam" id="PF00109">
    <property type="entry name" value="ketoacyl-synt"/>
    <property type="match status" value="1"/>
</dbReference>